<evidence type="ECO:0000256" key="4">
    <source>
        <dbReference type="ARBA" id="ARBA00005524"/>
    </source>
</evidence>
<evidence type="ECO:0000256" key="3">
    <source>
        <dbReference type="ARBA" id="ARBA00004921"/>
    </source>
</evidence>
<dbReference type="PANTHER" id="PTHR31209:SF4">
    <property type="entry name" value="2,3-BISPHOSPHOGLYCERATE-INDEPENDENT PHOSPHOGLYCERATE MUTASE"/>
    <property type="match status" value="1"/>
</dbReference>
<dbReference type="Gene3D" id="3.40.720.10">
    <property type="entry name" value="Alkaline Phosphatase, subunit A"/>
    <property type="match status" value="2"/>
</dbReference>
<sequence length="407" mass="44471">MSSDSETKYVILVPDGMADLPMPQLDGATPLKAAKTPWMDKLAAAGEVGLARTVPEGMDPGSDIANLSIMGYSPRQAYTGRAPFEAASMGITLLPSDVAFRVNLVTLERNYTVMSDHSADHISTPEAHDIISEMVPIAEQFGLAIVPGVSYRNLLVWRDGPENCVTHAPHDFPGEFIATKLPTGDGADVLLRLIIKSWRLFENHPVNKRRKRRGQGPANSVWPWGQGRAPRIRTLKQRFGISGSVVAAVDLVRGIGKYAGLDLIDVPGATGYLDTNYQGKVDAALESLKQKDFVFLHVEAPDEAGHSGQLDLKVKAIEDFDEKVVGPILTGLQEFPKWRILLMPDHHTPTITRVHSSDPVPFILLDSDKWDPAAKEPEVGFTEEKAAASGKFVEDASKMIELLLQKN</sequence>
<comment type="caution">
    <text evidence="8">The sequence shown here is derived from an EMBL/GenBank/DDBJ whole genome shotgun (WGS) entry which is preliminary data.</text>
</comment>
<dbReference type="PIRSF" id="PIRSF006392">
    <property type="entry name" value="IPGAM_arch"/>
    <property type="match status" value="1"/>
</dbReference>
<dbReference type="Pfam" id="PF10143">
    <property type="entry name" value="PhosphMutase"/>
    <property type="match status" value="1"/>
</dbReference>
<keyword evidence="5" id="KW-0324">Glycolysis</keyword>
<evidence type="ECO:0000256" key="1">
    <source>
        <dbReference type="ARBA" id="ARBA00000370"/>
    </source>
</evidence>
<dbReference type="InterPro" id="IPR017850">
    <property type="entry name" value="Alkaline_phosphatase_core_sf"/>
</dbReference>
<comment type="function">
    <text evidence="2">Catalyzes the interconversion of 2-phosphoglycerate and 3-phosphoglycerate.</text>
</comment>
<dbReference type="InterPro" id="IPR006124">
    <property type="entry name" value="Metalloenzyme"/>
</dbReference>
<dbReference type="PANTHER" id="PTHR31209">
    <property type="entry name" value="COFACTOR-INDEPENDENT PHOSPHOGLYCERATE MUTASE"/>
    <property type="match status" value="1"/>
</dbReference>
<reference evidence="8" key="1">
    <citation type="submission" date="2020-07" db="EMBL/GenBank/DDBJ databases">
        <title>Huge and variable diversity of episymbiotic CPR bacteria and DPANN archaea in groundwater ecosystems.</title>
        <authorList>
            <person name="He C.Y."/>
            <person name="Keren R."/>
            <person name="Whittaker M."/>
            <person name="Farag I.F."/>
            <person name="Doudna J."/>
            <person name="Cate J.H.D."/>
            <person name="Banfield J.F."/>
        </authorList>
    </citation>
    <scope>NUCLEOTIDE SEQUENCE</scope>
    <source>
        <strain evidence="8">NC_groundwater_1664_Pr3_B-0.1um_52_9</strain>
    </source>
</reference>
<dbReference type="Proteomes" id="UP000807825">
    <property type="component" value="Unassembled WGS sequence"/>
</dbReference>
<dbReference type="SUPFAM" id="SSF53649">
    <property type="entry name" value="Alkaline phosphatase-like"/>
    <property type="match status" value="1"/>
</dbReference>
<dbReference type="Pfam" id="PF01676">
    <property type="entry name" value="Metalloenzyme"/>
    <property type="match status" value="1"/>
</dbReference>
<evidence type="ECO:0000256" key="2">
    <source>
        <dbReference type="ARBA" id="ARBA00002315"/>
    </source>
</evidence>
<evidence type="ECO:0000313" key="8">
    <source>
        <dbReference type="EMBL" id="MBI5251185.1"/>
    </source>
</evidence>
<organism evidence="8 9">
    <name type="scientific">Desulfomonile tiedjei</name>
    <dbReference type="NCBI Taxonomy" id="2358"/>
    <lineage>
        <taxon>Bacteria</taxon>
        <taxon>Pseudomonadati</taxon>
        <taxon>Thermodesulfobacteriota</taxon>
        <taxon>Desulfomonilia</taxon>
        <taxon>Desulfomonilales</taxon>
        <taxon>Desulfomonilaceae</taxon>
        <taxon>Desulfomonile</taxon>
    </lineage>
</organism>
<dbReference type="NCBIfam" id="TIGR00306">
    <property type="entry name" value="apgM"/>
    <property type="match status" value="1"/>
</dbReference>
<dbReference type="EMBL" id="JACRDE010000444">
    <property type="protein sequence ID" value="MBI5251185.1"/>
    <property type="molecule type" value="Genomic_DNA"/>
</dbReference>
<dbReference type="AlphaFoldDB" id="A0A9D6V5W2"/>
<gene>
    <name evidence="8" type="ORF">HY912_16980</name>
</gene>
<dbReference type="CDD" id="cd16011">
    <property type="entry name" value="iPGM_like"/>
    <property type="match status" value="1"/>
</dbReference>
<dbReference type="GO" id="GO:0006096">
    <property type="term" value="P:glycolytic process"/>
    <property type="evidence" value="ECO:0007669"/>
    <property type="project" value="UniProtKB-KW"/>
</dbReference>
<feature type="domain" description="Metalloenzyme" evidence="7">
    <location>
        <begin position="8"/>
        <end position="403"/>
    </location>
</feature>
<comment type="similarity">
    <text evidence="4">Belongs to the BPG-independent phosphoglycerate mutase family. A-PGAM subfamily.</text>
</comment>
<dbReference type="GO" id="GO:0004619">
    <property type="term" value="F:phosphoglycerate mutase activity"/>
    <property type="evidence" value="ECO:0007669"/>
    <property type="project" value="UniProtKB-EC"/>
</dbReference>
<proteinExistence type="inferred from homology"/>
<evidence type="ECO:0000259" key="7">
    <source>
        <dbReference type="Pfam" id="PF01676"/>
    </source>
</evidence>
<comment type="pathway">
    <text evidence="3">Carbohydrate degradation.</text>
</comment>
<dbReference type="GO" id="GO:0046872">
    <property type="term" value="F:metal ion binding"/>
    <property type="evidence" value="ECO:0007669"/>
    <property type="project" value="InterPro"/>
</dbReference>
<dbReference type="InterPro" id="IPR004456">
    <property type="entry name" value="Pglycerate_mutase_ApgM"/>
</dbReference>
<dbReference type="NCBIfam" id="TIGR02535">
    <property type="entry name" value="hyp_Hser_kinase"/>
    <property type="match status" value="1"/>
</dbReference>
<keyword evidence="6 8" id="KW-0413">Isomerase</keyword>
<dbReference type="InterPro" id="IPR023665">
    <property type="entry name" value="ApgAM_prokaryotes"/>
</dbReference>
<dbReference type="NCBIfam" id="NF003242">
    <property type="entry name" value="PRK04200.1"/>
    <property type="match status" value="1"/>
</dbReference>
<evidence type="ECO:0000256" key="5">
    <source>
        <dbReference type="ARBA" id="ARBA00023152"/>
    </source>
</evidence>
<evidence type="ECO:0000256" key="6">
    <source>
        <dbReference type="ARBA" id="ARBA00023235"/>
    </source>
</evidence>
<protein>
    <submittedName>
        <fullName evidence="8">Cofactor-independent phosphoglycerate mutase</fullName>
        <ecNumber evidence="8">5.4.2.12</ecNumber>
    </submittedName>
</protein>
<accession>A0A9D6V5W2</accession>
<dbReference type="EC" id="5.4.2.12" evidence="8"/>
<evidence type="ECO:0000313" key="9">
    <source>
        <dbReference type="Proteomes" id="UP000807825"/>
    </source>
</evidence>
<comment type="catalytic activity">
    <reaction evidence="1">
        <text>(2R)-2-phosphoglycerate = (2R)-3-phosphoglycerate</text>
        <dbReference type="Rhea" id="RHEA:15901"/>
        <dbReference type="ChEBI" id="CHEBI:58272"/>
        <dbReference type="ChEBI" id="CHEBI:58289"/>
        <dbReference type="EC" id="5.4.2.12"/>
    </reaction>
</comment>
<name>A0A9D6V5W2_9BACT</name>